<keyword evidence="2" id="KW-0378">Hydrolase</keyword>
<comment type="caution">
    <text evidence="6">The sequence shown here is derived from an EMBL/GenBank/DDBJ whole genome shotgun (WGS) entry which is preliminary data.</text>
</comment>
<dbReference type="RefSeq" id="WP_269285209.1">
    <property type="nucleotide sequence ID" value="NZ_JAPVOI010000005.1"/>
</dbReference>
<sequence>MVLVRPEDWRPRGIDDLEPDAWRALRQPGSTCVVAGPGAGKTEFLAQRAAYLLETGLCAAPFRVLAISFKSDAADNLAARVRKRCP</sequence>
<evidence type="ECO:0000313" key="6">
    <source>
        <dbReference type="EMBL" id="MCZ4093439.1"/>
    </source>
</evidence>
<feature type="domain" description="UvrD-like helicase ATP-binding" evidence="5">
    <location>
        <begin position="18"/>
        <end position="85"/>
    </location>
</feature>
<keyword evidence="3" id="KW-0347">Helicase</keyword>
<keyword evidence="7" id="KW-1185">Reference proteome</keyword>
<keyword evidence="4" id="KW-0067">ATP-binding</keyword>
<name>A0ABT4KN88_9HYPH</name>
<dbReference type="InterPro" id="IPR027417">
    <property type="entry name" value="P-loop_NTPase"/>
</dbReference>
<evidence type="ECO:0000256" key="4">
    <source>
        <dbReference type="ARBA" id="ARBA00022840"/>
    </source>
</evidence>
<dbReference type="Pfam" id="PF00580">
    <property type="entry name" value="UvrD-helicase"/>
    <property type="match status" value="1"/>
</dbReference>
<dbReference type="InterPro" id="IPR014016">
    <property type="entry name" value="UvrD-like_ATP-bd"/>
</dbReference>
<evidence type="ECO:0000256" key="1">
    <source>
        <dbReference type="ARBA" id="ARBA00022741"/>
    </source>
</evidence>
<reference evidence="6" key="1">
    <citation type="submission" date="2022-10" db="EMBL/GenBank/DDBJ databases">
        <title>Whole genome sequencing of three plant growth promoting bacteria isolated from Vachellia tortilis subsp. raddiana in Morocco.</title>
        <authorList>
            <person name="Hnini M."/>
            <person name="Zouagui R."/>
            <person name="Zouagui H."/>
            <person name="Chemao Elfihri M.-W."/>
            <person name="Ibrahimi A."/>
            <person name="Sbabou L."/>
            <person name="Aurag J."/>
        </authorList>
    </citation>
    <scope>NUCLEOTIDE SEQUENCE</scope>
    <source>
        <strain evidence="6">LMR678</strain>
    </source>
</reference>
<evidence type="ECO:0000256" key="3">
    <source>
        <dbReference type="ARBA" id="ARBA00022806"/>
    </source>
</evidence>
<accession>A0ABT4KN88</accession>
<evidence type="ECO:0000313" key="7">
    <source>
        <dbReference type="Proteomes" id="UP001079430"/>
    </source>
</evidence>
<organism evidence="6 7">
    <name type="scientific">Sinorhizobium psoraleae</name>
    <dbReference type="NCBI Taxonomy" id="520838"/>
    <lineage>
        <taxon>Bacteria</taxon>
        <taxon>Pseudomonadati</taxon>
        <taxon>Pseudomonadota</taxon>
        <taxon>Alphaproteobacteria</taxon>
        <taxon>Hyphomicrobiales</taxon>
        <taxon>Rhizobiaceae</taxon>
        <taxon>Sinorhizobium/Ensifer group</taxon>
        <taxon>Sinorhizobium</taxon>
    </lineage>
</organism>
<dbReference type="Gene3D" id="3.40.50.300">
    <property type="entry name" value="P-loop containing nucleotide triphosphate hydrolases"/>
    <property type="match status" value="1"/>
</dbReference>
<gene>
    <name evidence="6" type="ORF">O3W52_26755</name>
</gene>
<dbReference type="Proteomes" id="UP001079430">
    <property type="component" value="Unassembled WGS sequence"/>
</dbReference>
<keyword evidence="1" id="KW-0547">Nucleotide-binding</keyword>
<protein>
    <submittedName>
        <fullName evidence="6">UvrD-helicase domain-containing protein</fullName>
    </submittedName>
</protein>
<proteinExistence type="predicted"/>
<dbReference type="SUPFAM" id="SSF52540">
    <property type="entry name" value="P-loop containing nucleoside triphosphate hydrolases"/>
    <property type="match status" value="1"/>
</dbReference>
<evidence type="ECO:0000259" key="5">
    <source>
        <dbReference type="Pfam" id="PF00580"/>
    </source>
</evidence>
<dbReference type="EMBL" id="JAPVOI010000005">
    <property type="protein sequence ID" value="MCZ4093439.1"/>
    <property type="molecule type" value="Genomic_DNA"/>
</dbReference>
<evidence type="ECO:0000256" key="2">
    <source>
        <dbReference type="ARBA" id="ARBA00022801"/>
    </source>
</evidence>